<feature type="chain" id="PRO_5014843992" evidence="1">
    <location>
        <begin position="21"/>
        <end position="68"/>
    </location>
</feature>
<feature type="signal peptide" evidence="1">
    <location>
        <begin position="1"/>
        <end position="20"/>
    </location>
</feature>
<name>A0A2M4B7X2_9DIPT</name>
<reference evidence="2" key="1">
    <citation type="submission" date="2018-01" db="EMBL/GenBank/DDBJ databases">
        <title>An insight into the sialome of Amazonian anophelines.</title>
        <authorList>
            <person name="Ribeiro J.M."/>
            <person name="Scarpassa V."/>
            <person name="Calvo E."/>
        </authorList>
    </citation>
    <scope>NUCLEOTIDE SEQUENCE</scope>
    <source>
        <tissue evidence="2">Salivary glands</tissue>
    </source>
</reference>
<accession>A0A2M4B7X2</accession>
<organism evidence="2">
    <name type="scientific">Anopheles triannulatus</name>
    <dbReference type="NCBI Taxonomy" id="58253"/>
    <lineage>
        <taxon>Eukaryota</taxon>
        <taxon>Metazoa</taxon>
        <taxon>Ecdysozoa</taxon>
        <taxon>Arthropoda</taxon>
        <taxon>Hexapoda</taxon>
        <taxon>Insecta</taxon>
        <taxon>Pterygota</taxon>
        <taxon>Neoptera</taxon>
        <taxon>Endopterygota</taxon>
        <taxon>Diptera</taxon>
        <taxon>Nematocera</taxon>
        <taxon>Culicoidea</taxon>
        <taxon>Culicidae</taxon>
        <taxon>Anophelinae</taxon>
        <taxon>Anopheles</taxon>
    </lineage>
</organism>
<evidence type="ECO:0000313" key="2">
    <source>
        <dbReference type="EMBL" id="MBW49127.1"/>
    </source>
</evidence>
<dbReference type="AlphaFoldDB" id="A0A2M4B7X2"/>
<protein>
    <submittedName>
        <fullName evidence="2">Putative secreted protein</fullName>
    </submittedName>
</protein>
<keyword evidence="1" id="KW-0732">Signal</keyword>
<proteinExistence type="predicted"/>
<evidence type="ECO:0000256" key="1">
    <source>
        <dbReference type="SAM" id="SignalP"/>
    </source>
</evidence>
<dbReference type="EMBL" id="GGFK01015806">
    <property type="protein sequence ID" value="MBW49127.1"/>
    <property type="molecule type" value="Transcribed_RNA"/>
</dbReference>
<sequence>MGSIRTIVLVVLGWWIGVRCLRPASPPLHLIFHFAFLWSPSLSGRRFWDPNRRLCFSRTPTWDRTGLS</sequence>